<dbReference type="SUPFAM" id="SSF53335">
    <property type="entry name" value="S-adenosyl-L-methionine-dependent methyltransferases"/>
    <property type="match status" value="1"/>
</dbReference>
<evidence type="ECO:0000313" key="3">
    <source>
        <dbReference type="Proteomes" id="UP000199702"/>
    </source>
</evidence>
<reference evidence="3" key="1">
    <citation type="submission" date="2016-10" db="EMBL/GenBank/DDBJ databases">
        <authorList>
            <person name="Varghese N."/>
            <person name="Submissions S."/>
        </authorList>
    </citation>
    <scope>NUCLEOTIDE SEQUENCE [LARGE SCALE GENOMIC DNA]</scope>
    <source>
        <strain evidence="3">DSM 17934</strain>
    </source>
</reference>
<dbReference type="InterPro" id="IPR029063">
    <property type="entry name" value="SAM-dependent_MTases_sf"/>
</dbReference>
<dbReference type="OrthoDB" id="9788660at2"/>
<evidence type="ECO:0000259" key="1">
    <source>
        <dbReference type="Pfam" id="PF13847"/>
    </source>
</evidence>
<dbReference type="EMBL" id="FNYA01000004">
    <property type="protein sequence ID" value="SEI89790.1"/>
    <property type="molecule type" value="Genomic_DNA"/>
</dbReference>
<dbReference type="GO" id="GO:0032259">
    <property type="term" value="P:methylation"/>
    <property type="evidence" value="ECO:0007669"/>
    <property type="project" value="UniProtKB-KW"/>
</dbReference>
<dbReference type="AlphaFoldDB" id="A0A1H6UNJ5"/>
<proteinExistence type="predicted"/>
<dbReference type="STRING" id="402734.SAMN05660918_1853"/>
<keyword evidence="3" id="KW-1185">Reference proteome</keyword>
<gene>
    <name evidence="2" type="ORF">SAMN05660918_1853</name>
</gene>
<dbReference type="Proteomes" id="UP000199702">
    <property type="component" value="Unassembled WGS sequence"/>
</dbReference>
<dbReference type="PANTHER" id="PTHR12843">
    <property type="entry name" value="PROTEIN-LYSINE N-METHYLTRANSFERASE METTL10"/>
    <property type="match status" value="1"/>
</dbReference>
<dbReference type="GO" id="GO:0008168">
    <property type="term" value="F:methyltransferase activity"/>
    <property type="evidence" value="ECO:0007669"/>
    <property type="project" value="UniProtKB-KW"/>
</dbReference>
<name>A0A1H6UNJ5_9FLAO</name>
<dbReference type="CDD" id="cd02440">
    <property type="entry name" value="AdoMet_MTases"/>
    <property type="match status" value="1"/>
</dbReference>
<sequence>MNLDKKAHWENVFATKEETEVSWYQQKPKTSINFFIENEIPKSAKIIDIGGGDSYLIDNLLELGYTNLFLLDISENAIERIKKRLGAKSEKVTFIVSNVLDFQPETAFDVWHDRASFHFLTTQKEIETYKNLVSNSISENGYLFLGTFSENGPLKCSGLEITQYSEAKFETIFSGNFNKLSCFTENHQTPFDTTQNFIFCTFKKK</sequence>
<organism evidence="2 3">
    <name type="scientific">Flavobacterium terrigena</name>
    <dbReference type="NCBI Taxonomy" id="402734"/>
    <lineage>
        <taxon>Bacteria</taxon>
        <taxon>Pseudomonadati</taxon>
        <taxon>Bacteroidota</taxon>
        <taxon>Flavobacteriia</taxon>
        <taxon>Flavobacteriales</taxon>
        <taxon>Flavobacteriaceae</taxon>
        <taxon>Flavobacterium</taxon>
    </lineage>
</organism>
<accession>A0A1H6UNJ5</accession>
<keyword evidence="2" id="KW-0489">Methyltransferase</keyword>
<dbReference type="PANTHER" id="PTHR12843:SF5">
    <property type="entry name" value="EEF1A LYSINE METHYLTRANSFERASE 2"/>
    <property type="match status" value="1"/>
</dbReference>
<dbReference type="Gene3D" id="3.40.50.150">
    <property type="entry name" value="Vaccinia Virus protein VP39"/>
    <property type="match status" value="1"/>
</dbReference>
<dbReference type="RefSeq" id="WP_091312014.1">
    <property type="nucleotide sequence ID" value="NZ_CBCSJU010000004.1"/>
</dbReference>
<feature type="domain" description="Methyltransferase" evidence="1">
    <location>
        <begin position="42"/>
        <end position="155"/>
    </location>
</feature>
<keyword evidence="2" id="KW-0808">Transferase</keyword>
<dbReference type="InterPro" id="IPR025714">
    <property type="entry name" value="Methyltranfer_dom"/>
</dbReference>
<dbReference type="Pfam" id="PF13847">
    <property type="entry name" value="Methyltransf_31"/>
    <property type="match status" value="1"/>
</dbReference>
<evidence type="ECO:0000313" key="2">
    <source>
        <dbReference type="EMBL" id="SEI89790.1"/>
    </source>
</evidence>
<protein>
    <submittedName>
        <fullName evidence="2">Methyltransferase domain-containing protein</fullName>
    </submittedName>
</protein>